<protein>
    <submittedName>
        <fullName evidence="1">Uncharacterized protein</fullName>
    </submittedName>
</protein>
<name>A0ACB8DTP2_DERSI</name>
<evidence type="ECO:0000313" key="2">
    <source>
        <dbReference type="Proteomes" id="UP000821865"/>
    </source>
</evidence>
<proteinExistence type="predicted"/>
<accession>A0ACB8DTP2</accession>
<evidence type="ECO:0000313" key="1">
    <source>
        <dbReference type="EMBL" id="KAH7977899.1"/>
    </source>
</evidence>
<keyword evidence="2" id="KW-1185">Reference proteome</keyword>
<dbReference type="Proteomes" id="UP000821865">
    <property type="component" value="Chromosome 1"/>
</dbReference>
<gene>
    <name evidence="1" type="ORF">HPB49_003926</name>
</gene>
<sequence length="197" mass="21101">MALAQRIVRDLELIPAEEPVRLPRVRRCRPSAAAKRTTFAPLPASTGGTSADTAADAQHDTKDKARTRNTPPPPPHHTPGHPRLGHRVEELMDGRIRVTVRRTKPVLGIAIEGGNNTSQQLPRIISIHDSGAASEAGGLQTGHVILEVQGVSTRRMSHGHVAKMIADAYYGSPGGVSLLVGQGPARPRRQSVMIVDD</sequence>
<reference evidence="1" key="1">
    <citation type="submission" date="2020-05" db="EMBL/GenBank/DDBJ databases">
        <title>Large-scale comparative analyses of tick genomes elucidate their genetic diversity and vector capacities.</title>
        <authorList>
            <person name="Jia N."/>
            <person name="Wang J."/>
            <person name="Shi W."/>
            <person name="Du L."/>
            <person name="Sun Y."/>
            <person name="Zhan W."/>
            <person name="Jiang J."/>
            <person name="Wang Q."/>
            <person name="Zhang B."/>
            <person name="Ji P."/>
            <person name="Sakyi L.B."/>
            <person name="Cui X."/>
            <person name="Yuan T."/>
            <person name="Jiang B."/>
            <person name="Yang W."/>
            <person name="Lam T.T.-Y."/>
            <person name="Chang Q."/>
            <person name="Ding S."/>
            <person name="Wang X."/>
            <person name="Zhu J."/>
            <person name="Ruan X."/>
            <person name="Zhao L."/>
            <person name="Wei J."/>
            <person name="Que T."/>
            <person name="Du C."/>
            <person name="Cheng J."/>
            <person name="Dai P."/>
            <person name="Han X."/>
            <person name="Huang E."/>
            <person name="Gao Y."/>
            <person name="Liu J."/>
            <person name="Shao H."/>
            <person name="Ye R."/>
            <person name="Li L."/>
            <person name="Wei W."/>
            <person name="Wang X."/>
            <person name="Wang C."/>
            <person name="Yang T."/>
            <person name="Huo Q."/>
            <person name="Li W."/>
            <person name="Guo W."/>
            <person name="Chen H."/>
            <person name="Zhou L."/>
            <person name="Ni X."/>
            <person name="Tian J."/>
            <person name="Zhou Y."/>
            <person name="Sheng Y."/>
            <person name="Liu T."/>
            <person name="Pan Y."/>
            <person name="Xia L."/>
            <person name="Li J."/>
            <person name="Zhao F."/>
            <person name="Cao W."/>
        </authorList>
    </citation>
    <scope>NUCLEOTIDE SEQUENCE</scope>
    <source>
        <strain evidence="1">Dsil-2018</strain>
    </source>
</reference>
<organism evidence="1 2">
    <name type="scientific">Dermacentor silvarum</name>
    <name type="common">Tick</name>
    <dbReference type="NCBI Taxonomy" id="543639"/>
    <lineage>
        <taxon>Eukaryota</taxon>
        <taxon>Metazoa</taxon>
        <taxon>Ecdysozoa</taxon>
        <taxon>Arthropoda</taxon>
        <taxon>Chelicerata</taxon>
        <taxon>Arachnida</taxon>
        <taxon>Acari</taxon>
        <taxon>Parasitiformes</taxon>
        <taxon>Ixodida</taxon>
        <taxon>Ixodoidea</taxon>
        <taxon>Ixodidae</taxon>
        <taxon>Rhipicephalinae</taxon>
        <taxon>Dermacentor</taxon>
    </lineage>
</organism>
<dbReference type="EMBL" id="CM023470">
    <property type="protein sequence ID" value="KAH7977899.1"/>
    <property type="molecule type" value="Genomic_DNA"/>
</dbReference>
<comment type="caution">
    <text evidence="1">The sequence shown here is derived from an EMBL/GenBank/DDBJ whole genome shotgun (WGS) entry which is preliminary data.</text>
</comment>